<gene>
    <name evidence="1" type="ORF">Sradi_4401900</name>
</gene>
<protein>
    <submittedName>
        <fullName evidence="1">Uncharacterized protein</fullName>
    </submittedName>
</protein>
<comment type="caution">
    <text evidence="1">The sequence shown here is derived from an EMBL/GenBank/DDBJ whole genome shotgun (WGS) entry which is preliminary data.</text>
</comment>
<evidence type="ECO:0000313" key="1">
    <source>
        <dbReference type="EMBL" id="KAL0345706.1"/>
    </source>
</evidence>
<reference evidence="1" key="2">
    <citation type="journal article" date="2024" name="Plant">
        <title>Genomic evolution and insights into agronomic trait innovations of Sesamum species.</title>
        <authorList>
            <person name="Miao H."/>
            <person name="Wang L."/>
            <person name="Qu L."/>
            <person name="Liu H."/>
            <person name="Sun Y."/>
            <person name="Le M."/>
            <person name="Wang Q."/>
            <person name="Wei S."/>
            <person name="Zheng Y."/>
            <person name="Lin W."/>
            <person name="Duan Y."/>
            <person name="Cao H."/>
            <person name="Xiong S."/>
            <person name="Wang X."/>
            <person name="Wei L."/>
            <person name="Li C."/>
            <person name="Ma Q."/>
            <person name="Ju M."/>
            <person name="Zhao R."/>
            <person name="Li G."/>
            <person name="Mu C."/>
            <person name="Tian Q."/>
            <person name="Mei H."/>
            <person name="Zhang T."/>
            <person name="Gao T."/>
            <person name="Zhang H."/>
        </authorList>
    </citation>
    <scope>NUCLEOTIDE SEQUENCE</scope>
    <source>
        <strain evidence="1">G02</strain>
    </source>
</reference>
<accession>A0AAW2NR89</accession>
<dbReference type="AlphaFoldDB" id="A0AAW2NR89"/>
<reference evidence="1" key="1">
    <citation type="submission" date="2020-06" db="EMBL/GenBank/DDBJ databases">
        <authorList>
            <person name="Li T."/>
            <person name="Hu X."/>
            <person name="Zhang T."/>
            <person name="Song X."/>
            <person name="Zhang H."/>
            <person name="Dai N."/>
            <person name="Sheng W."/>
            <person name="Hou X."/>
            <person name="Wei L."/>
        </authorList>
    </citation>
    <scope>NUCLEOTIDE SEQUENCE</scope>
    <source>
        <strain evidence="1">G02</strain>
        <tissue evidence="1">Leaf</tissue>
    </source>
</reference>
<organism evidence="1">
    <name type="scientific">Sesamum radiatum</name>
    <name type="common">Black benniseed</name>
    <dbReference type="NCBI Taxonomy" id="300843"/>
    <lineage>
        <taxon>Eukaryota</taxon>
        <taxon>Viridiplantae</taxon>
        <taxon>Streptophyta</taxon>
        <taxon>Embryophyta</taxon>
        <taxon>Tracheophyta</taxon>
        <taxon>Spermatophyta</taxon>
        <taxon>Magnoliopsida</taxon>
        <taxon>eudicotyledons</taxon>
        <taxon>Gunneridae</taxon>
        <taxon>Pentapetalae</taxon>
        <taxon>asterids</taxon>
        <taxon>lamiids</taxon>
        <taxon>Lamiales</taxon>
        <taxon>Pedaliaceae</taxon>
        <taxon>Sesamum</taxon>
    </lineage>
</organism>
<name>A0AAW2NR89_SESRA</name>
<dbReference type="EMBL" id="JACGWJ010000019">
    <property type="protein sequence ID" value="KAL0345706.1"/>
    <property type="molecule type" value="Genomic_DNA"/>
</dbReference>
<proteinExistence type="predicted"/>
<sequence>MMEAKISFFPNQPKVSTTSVKERRWWSAPSMADSRRRTSRRLMVPVCKVAPAGEAPAEVDAI</sequence>